<dbReference type="InterPro" id="IPR008979">
    <property type="entry name" value="Galactose-bd-like_sf"/>
</dbReference>
<dbReference type="AlphaFoldDB" id="A0A915YDV2"/>
<dbReference type="GO" id="GO:0005975">
    <property type="term" value="P:carbohydrate metabolic process"/>
    <property type="evidence" value="ECO:0007669"/>
    <property type="project" value="UniProtKB-ARBA"/>
</dbReference>
<dbReference type="InterPro" id="IPR051560">
    <property type="entry name" value="MAM_domain-containing"/>
</dbReference>
<dbReference type="SMART" id="SM00137">
    <property type="entry name" value="MAM"/>
    <property type="match status" value="1"/>
</dbReference>
<dbReference type="InterPro" id="IPR000209">
    <property type="entry name" value="Peptidase_S8/S53_dom"/>
</dbReference>
<dbReference type="GO" id="GO:0006508">
    <property type="term" value="P:proteolysis"/>
    <property type="evidence" value="ECO:0007669"/>
    <property type="project" value="InterPro"/>
</dbReference>
<organism evidence="4 5">
    <name type="scientific">Aureispira anguillae</name>
    <dbReference type="NCBI Taxonomy" id="2864201"/>
    <lineage>
        <taxon>Bacteria</taxon>
        <taxon>Pseudomonadati</taxon>
        <taxon>Bacteroidota</taxon>
        <taxon>Saprospiria</taxon>
        <taxon>Saprospirales</taxon>
        <taxon>Saprospiraceae</taxon>
        <taxon>Aureispira</taxon>
    </lineage>
</organism>
<evidence type="ECO:0000313" key="5">
    <source>
        <dbReference type="Proteomes" id="UP001060919"/>
    </source>
</evidence>
<dbReference type="InterPro" id="IPR036852">
    <property type="entry name" value="Peptidase_S8/S53_dom_sf"/>
</dbReference>
<dbReference type="Pfam" id="PF00629">
    <property type="entry name" value="MAM"/>
    <property type="match status" value="1"/>
</dbReference>
<dbReference type="Proteomes" id="UP001060919">
    <property type="component" value="Chromosome"/>
</dbReference>
<dbReference type="PROSITE" id="PS50060">
    <property type="entry name" value="MAM_2"/>
    <property type="match status" value="1"/>
</dbReference>
<dbReference type="NCBIfam" id="TIGR04183">
    <property type="entry name" value="Por_Secre_tail"/>
    <property type="match status" value="1"/>
</dbReference>
<evidence type="ECO:0000259" key="3">
    <source>
        <dbReference type="PROSITE" id="PS50060"/>
    </source>
</evidence>
<dbReference type="Gene3D" id="3.40.50.200">
    <property type="entry name" value="Peptidase S8/S53 domain"/>
    <property type="match status" value="1"/>
</dbReference>
<sequence>MKYFLTLLFTYSFLFLTAQKDYTILLSKGNILLSKDVQTEWERLKNNPQFVVNNQLYVLIQLDDIPNTEEKRNLQQQGIQLLHYIPNYAWIASISKGLTSSAIQNAKIRGISEFKSTWKMSSQLENAIIPSYAGNIELLSTRILFWKGANGSNYTSLCEAADLKVENSSSKWSWVEVNSDWKSLMEFAKHPLVQYIEFPDPPQENEFQNEITLIQSNYISNNPAQGLFFDGTGVQIAVNEGGIIDSAHQANFKGRLDRSLESGNASGHKTGVGRRMASAGNINPDLRGTAFGAHLHSGGINFSNAASNGINIINNSFGWGCIGAGTTSTYNSGAANNDNLVRTHPSFMITYSAGNMGGSDCGYGNGTAGAGWANITGLTKSGKNIFAVGALGTNGNLTGFSSRGPAWDGRILPDICATGPGGTSHASPNLAGVFAQLMHAYKSHHSGLMPKSGLLKAILMNSADDMLKPGPDFKSGYGKINARKAYHTIAQNHFLTDSITQGATNTHSITVPPNVKEVRVMVYWTDYEAVAGITSRALVNNLDMQLEDPNAVQWQPWVLNPSPDSALLELPAVRAVDSLNNVEQVSLFNPITGNYTLRVNGSMVPQGPQEYFVVYEYIFDELWVTYPLGGEHFTPNTNQRIRWDSQGDSSNTFDLFYSIDNGVNWSTIVTGLAANNRFYDWTVPDSCSSQALIRVDRGALTAVSDTTFHILASPQNLAIIWSCGDSSLLTWDSIPNADGYILYKLGAQYMDSIAYTSATSIILNNLSLLEADYLAIAAVKNNALSQRSIAIERSPTNFNCMPNDIALTHILAPGGSALPSCLSNQLTIKVNVRNLGVNALHNIPIAYSLDGAAPIFDTITSYLPTGATAQLAFSSPINLSLGHHSLDVWTHYPADGNLLNDSLSDSLVVYNNSPATLPLMESFDSFITCSTAWGCEMDTCNLTQGWYNLSNLQDDDIDWRTDANGTATGGTGPSGDHSSSTGNYLYLEGSGNSGSGCINKEAILHSPCIDLSNSSQASASFWYHAYGSSIGALHVDVVADGHLHKDVIAPIVGNQGDQWDSLFVDLSAFVGQQIIIVIRGYTGNGYRSDLAIDDINISAQQVITHHPTTTKKQTLINVFPNPNNGQLNIDLGNSTNKATVQTFNTLGKNIHQQIYQNQQLISLTINQPAGMYMVCIKTDDGETHIFKIIKRS</sequence>
<dbReference type="SUPFAM" id="SSF52743">
    <property type="entry name" value="Subtilisin-like"/>
    <property type="match status" value="1"/>
</dbReference>
<evidence type="ECO:0000313" key="4">
    <source>
        <dbReference type="EMBL" id="BDS11273.1"/>
    </source>
</evidence>
<dbReference type="Gene3D" id="2.60.120.380">
    <property type="match status" value="1"/>
</dbReference>
<proteinExistence type="inferred from homology"/>
<dbReference type="Pfam" id="PF18962">
    <property type="entry name" value="Por_Secre_tail"/>
    <property type="match status" value="1"/>
</dbReference>
<name>A0A915YDV2_9BACT</name>
<dbReference type="GO" id="GO:0004252">
    <property type="term" value="F:serine-type endopeptidase activity"/>
    <property type="evidence" value="ECO:0007669"/>
    <property type="project" value="InterPro"/>
</dbReference>
<dbReference type="InterPro" id="IPR000998">
    <property type="entry name" value="MAM_dom"/>
</dbReference>
<feature type="region of interest" description="Disordered" evidence="2">
    <location>
        <begin position="960"/>
        <end position="979"/>
    </location>
</feature>
<dbReference type="InterPro" id="IPR013320">
    <property type="entry name" value="ConA-like_dom_sf"/>
</dbReference>
<dbReference type="Gene3D" id="2.60.120.200">
    <property type="match status" value="1"/>
</dbReference>
<reference evidence="4" key="1">
    <citation type="submission" date="2022-09" db="EMBL/GenBank/DDBJ databases">
        <title>Aureispira anguillicida sp. nov., isolated from Leptocephalus of Japanese eel Anguilla japonica.</title>
        <authorList>
            <person name="Yuasa K."/>
            <person name="Mekata T."/>
            <person name="Ikunari K."/>
        </authorList>
    </citation>
    <scope>NUCLEOTIDE SEQUENCE</scope>
    <source>
        <strain evidence="4">EL160426</strain>
    </source>
</reference>
<keyword evidence="5" id="KW-1185">Reference proteome</keyword>
<dbReference type="InterPro" id="IPR026444">
    <property type="entry name" value="Secre_tail"/>
</dbReference>
<evidence type="ECO:0000256" key="1">
    <source>
        <dbReference type="PROSITE-ProRule" id="PRU01240"/>
    </source>
</evidence>
<dbReference type="PANTHER" id="PTHR23282">
    <property type="entry name" value="APICAL ENDOSOMAL GLYCOPROTEIN PRECURSOR"/>
    <property type="match status" value="1"/>
</dbReference>
<dbReference type="CDD" id="cd06263">
    <property type="entry name" value="MAM"/>
    <property type="match status" value="1"/>
</dbReference>
<dbReference type="RefSeq" id="WP_264792472.1">
    <property type="nucleotide sequence ID" value="NZ_AP026867.1"/>
</dbReference>
<dbReference type="PROSITE" id="PS51892">
    <property type="entry name" value="SUBTILASE"/>
    <property type="match status" value="1"/>
</dbReference>
<comment type="caution">
    <text evidence="1">Lacks conserved residue(s) required for the propagation of feature annotation.</text>
</comment>
<protein>
    <submittedName>
        <fullName evidence="4">S8 family serine peptidase</fullName>
    </submittedName>
</protein>
<accession>A0A915YDV2</accession>
<dbReference type="PANTHER" id="PTHR23282:SF101">
    <property type="entry name" value="MAM DOMAIN-CONTAINING PROTEIN"/>
    <property type="match status" value="1"/>
</dbReference>
<comment type="similarity">
    <text evidence="1">Belongs to the peptidase S8 family.</text>
</comment>
<dbReference type="SUPFAM" id="SSF49785">
    <property type="entry name" value="Galactose-binding domain-like"/>
    <property type="match status" value="1"/>
</dbReference>
<gene>
    <name evidence="4" type="ORF">AsAng_0019850</name>
</gene>
<feature type="domain" description="MAM" evidence="3">
    <location>
        <begin position="933"/>
        <end position="1098"/>
    </location>
</feature>
<dbReference type="SUPFAM" id="SSF49899">
    <property type="entry name" value="Concanavalin A-like lectins/glucanases"/>
    <property type="match status" value="1"/>
</dbReference>
<dbReference type="KEGG" id="aup:AsAng_0019850"/>
<dbReference type="GO" id="GO:0004553">
    <property type="term" value="F:hydrolase activity, hydrolyzing O-glycosyl compounds"/>
    <property type="evidence" value="ECO:0007669"/>
    <property type="project" value="UniProtKB-ARBA"/>
</dbReference>
<evidence type="ECO:0000256" key="2">
    <source>
        <dbReference type="SAM" id="MobiDB-lite"/>
    </source>
</evidence>
<dbReference type="GO" id="GO:0016020">
    <property type="term" value="C:membrane"/>
    <property type="evidence" value="ECO:0007669"/>
    <property type="project" value="InterPro"/>
</dbReference>
<dbReference type="EMBL" id="AP026867">
    <property type="protein sequence ID" value="BDS11273.1"/>
    <property type="molecule type" value="Genomic_DNA"/>
</dbReference>
<dbReference type="Pfam" id="PF00082">
    <property type="entry name" value="Peptidase_S8"/>
    <property type="match status" value="1"/>
</dbReference>